<dbReference type="PROSITE" id="PS51154">
    <property type="entry name" value="MACRO"/>
    <property type="match status" value="1"/>
</dbReference>
<keyword evidence="4" id="KW-0520">NAD</keyword>
<dbReference type="PANTHER" id="PTHR14453:SF102">
    <property type="entry name" value="PROTEIN MONO-ADP-RIBOSYLTRANSFERASE PARP14-LIKE"/>
    <property type="match status" value="1"/>
</dbReference>
<dbReference type="EMBL" id="KB202919">
    <property type="protein sequence ID" value="ESO87369.1"/>
    <property type="molecule type" value="Genomic_DNA"/>
</dbReference>
<keyword evidence="5" id="KW-0539">Nucleus</keyword>
<keyword evidence="2" id="KW-0328">Glycosyltransferase</keyword>
<keyword evidence="3" id="KW-0808">Transferase</keyword>
<dbReference type="Proteomes" id="UP000030746">
    <property type="component" value="Unassembled WGS sequence"/>
</dbReference>
<evidence type="ECO:0000313" key="8">
    <source>
        <dbReference type="Proteomes" id="UP000030746"/>
    </source>
</evidence>
<evidence type="ECO:0000256" key="4">
    <source>
        <dbReference type="ARBA" id="ARBA00023027"/>
    </source>
</evidence>
<dbReference type="OrthoDB" id="10052316at2759"/>
<dbReference type="GO" id="GO:0070212">
    <property type="term" value="P:protein poly-ADP-ribosylation"/>
    <property type="evidence" value="ECO:0007669"/>
    <property type="project" value="TreeGrafter"/>
</dbReference>
<dbReference type="Pfam" id="PF01661">
    <property type="entry name" value="Macro"/>
    <property type="match status" value="1"/>
</dbReference>
<dbReference type="GO" id="GO:0003950">
    <property type="term" value="F:NAD+ poly-ADP-ribosyltransferase activity"/>
    <property type="evidence" value="ECO:0007669"/>
    <property type="project" value="TreeGrafter"/>
</dbReference>
<name>V4BEV5_LOTGI</name>
<dbReference type="InterPro" id="IPR043472">
    <property type="entry name" value="Macro_dom-like"/>
</dbReference>
<dbReference type="Gene3D" id="3.40.220.10">
    <property type="entry name" value="Leucine Aminopeptidase, subunit E, domain 1"/>
    <property type="match status" value="1"/>
</dbReference>
<gene>
    <name evidence="7" type="ORF">LOTGIDRAFT_176892</name>
</gene>
<protein>
    <recommendedName>
        <fullName evidence="6">Macro domain-containing protein</fullName>
    </recommendedName>
</protein>
<dbReference type="InterPro" id="IPR052056">
    <property type="entry name" value="Mono-ARTD/PARP"/>
</dbReference>
<evidence type="ECO:0000259" key="6">
    <source>
        <dbReference type="PROSITE" id="PS51154"/>
    </source>
</evidence>
<accession>V4BEV5</accession>
<sequence>YEIKKDGILITGSGKLRCSAICHLLIQKSSEDWKSIIKNALYKINKTKFESISIPAIGTGGLKVPPQISAEFIMSALKSYGENVRNPNLKKVRIVIYQKEHVPEFLKVFDAGYKTHHA</sequence>
<dbReference type="KEGG" id="lgi:LOTGIDRAFT_176892"/>
<evidence type="ECO:0000256" key="3">
    <source>
        <dbReference type="ARBA" id="ARBA00022679"/>
    </source>
</evidence>
<evidence type="ECO:0000256" key="2">
    <source>
        <dbReference type="ARBA" id="ARBA00022676"/>
    </source>
</evidence>
<organism evidence="7 8">
    <name type="scientific">Lottia gigantea</name>
    <name type="common">Giant owl limpet</name>
    <dbReference type="NCBI Taxonomy" id="225164"/>
    <lineage>
        <taxon>Eukaryota</taxon>
        <taxon>Metazoa</taxon>
        <taxon>Spiralia</taxon>
        <taxon>Lophotrochozoa</taxon>
        <taxon>Mollusca</taxon>
        <taxon>Gastropoda</taxon>
        <taxon>Patellogastropoda</taxon>
        <taxon>Lottioidea</taxon>
        <taxon>Lottiidae</taxon>
        <taxon>Lottia</taxon>
    </lineage>
</organism>
<dbReference type="GeneID" id="20244065"/>
<dbReference type="PANTHER" id="PTHR14453">
    <property type="entry name" value="PARP/ZINC FINGER CCCH TYPE DOMAIN CONTAINING PROTEIN"/>
    <property type="match status" value="1"/>
</dbReference>
<dbReference type="CTD" id="20244065"/>
<feature type="domain" description="Macro" evidence="6">
    <location>
        <begin position="1"/>
        <end position="113"/>
    </location>
</feature>
<dbReference type="GO" id="GO:0005634">
    <property type="term" value="C:nucleus"/>
    <property type="evidence" value="ECO:0007669"/>
    <property type="project" value="UniProtKB-SubCell"/>
</dbReference>
<proteinExistence type="predicted"/>
<dbReference type="AlphaFoldDB" id="V4BEV5"/>
<dbReference type="GO" id="GO:0003714">
    <property type="term" value="F:transcription corepressor activity"/>
    <property type="evidence" value="ECO:0007669"/>
    <property type="project" value="TreeGrafter"/>
</dbReference>
<dbReference type="RefSeq" id="XP_009061943.1">
    <property type="nucleotide sequence ID" value="XM_009063695.1"/>
</dbReference>
<dbReference type="STRING" id="225164.V4BEV5"/>
<dbReference type="GO" id="GO:0010629">
    <property type="term" value="P:negative regulation of gene expression"/>
    <property type="evidence" value="ECO:0007669"/>
    <property type="project" value="TreeGrafter"/>
</dbReference>
<dbReference type="GO" id="GO:0005737">
    <property type="term" value="C:cytoplasm"/>
    <property type="evidence" value="ECO:0007669"/>
    <property type="project" value="TreeGrafter"/>
</dbReference>
<evidence type="ECO:0000313" key="7">
    <source>
        <dbReference type="EMBL" id="ESO87369.1"/>
    </source>
</evidence>
<dbReference type="GO" id="GO:1990404">
    <property type="term" value="F:NAD+-protein mono-ADP-ribosyltransferase activity"/>
    <property type="evidence" value="ECO:0007669"/>
    <property type="project" value="TreeGrafter"/>
</dbReference>
<evidence type="ECO:0000256" key="1">
    <source>
        <dbReference type="ARBA" id="ARBA00004123"/>
    </source>
</evidence>
<dbReference type="InterPro" id="IPR002589">
    <property type="entry name" value="Macro_dom"/>
</dbReference>
<keyword evidence="8" id="KW-1185">Reference proteome</keyword>
<dbReference type="SUPFAM" id="SSF52949">
    <property type="entry name" value="Macro domain-like"/>
    <property type="match status" value="1"/>
</dbReference>
<reference evidence="7 8" key="1">
    <citation type="journal article" date="2013" name="Nature">
        <title>Insights into bilaterian evolution from three spiralian genomes.</title>
        <authorList>
            <person name="Simakov O."/>
            <person name="Marletaz F."/>
            <person name="Cho S.J."/>
            <person name="Edsinger-Gonzales E."/>
            <person name="Havlak P."/>
            <person name="Hellsten U."/>
            <person name="Kuo D.H."/>
            <person name="Larsson T."/>
            <person name="Lv J."/>
            <person name="Arendt D."/>
            <person name="Savage R."/>
            <person name="Osoegawa K."/>
            <person name="de Jong P."/>
            <person name="Grimwood J."/>
            <person name="Chapman J.A."/>
            <person name="Shapiro H."/>
            <person name="Aerts A."/>
            <person name="Otillar R.P."/>
            <person name="Terry A.Y."/>
            <person name="Boore J.L."/>
            <person name="Grigoriev I.V."/>
            <person name="Lindberg D.R."/>
            <person name="Seaver E.C."/>
            <person name="Weisblat D.A."/>
            <person name="Putnam N.H."/>
            <person name="Rokhsar D.S."/>
        </authorList>
    </citation>
    <scope>NUCLEOTIDE SEQUENCE [LARGE SCALE GENOMIC DNA]</scope>
</reference>
<feature type="non-terminal residue" evidence="7">
    <location>
        <position position="118"/>
    </location>
</feature>
<comment type="subcellular location">
    <subcellularLocation>
        <location evidence="1">Nucleus</location>
    </subcellularLocation>
</comment>
<feature type="non-terminal residue" evidence="7">
    <location>
        <position position="1"/>
    </location>
</feature>
<evidence type="ECO:0000256" key="5">
    <source>
        <dbReference type="ARBA" id="ARBA00023242"/>
    </source>
</evidence>